<accession>A0A0J7NIJ5</accession>
<dbReference type="OrthoDB" id="8056871at2759"/>
<name>A0A0J7NIJ5_LASNI</name>
<dbReference type="InterPro" id="IPR043502">
    <property type="entry name" value="DNA/RNA_pol_sf"/>
</dbReference>
<dbReference type="Gene3D" id="2.40.70.10">
    <property type="entry name" value="Acid Proteases"/>
    <property type="match status" value="1"/>
</dbReference>
<dbReference type="PaxDb" id="67767-A0A0J7NIJ5"/>
<dbReference type="GO" id="GO:0071897">
    <property type="term" value="P:DNA biosynthetic process"/>
    <property type="evidence" value="ECO:0007669"/>
    <property type="project" value="UniProtKB-ARBA"/>
</dbReference>
<keyword evidence="2" id="KW-1185">Reference proteome</keyword>
<sequence>MPSTKASDPTEAFVILADGTQVPITQTANLPIVVQGRTITHQFSVLPNLGSPVLIGTDLWAKLKITLPPPPPKLITQTNPAIGVVTGDHTLSPDESKRLEDFLAFELPQFHQVSGPTDQAQHQILLKPGLPIKQRYRPCNLVMQAIIDQEVQKMEEEGIIEPSTSAWSSPIVIVKKDGGTDSALTFEN</sequence>
<dbReference type="AlphaFoldDB" id="A0A0J7NIJ5"/>
<gene>
    <name evidence="1" type="ORF">RF55_7698</name>
</gene>
<dbReference type="Proteomes" id="UP000036403">
    <property type="component" value="Unassembled WGS sequence"/>
</dbReference>
<dbReference type="Gene3D" id="3.10.10.10">
    <property type="entry name" value="HIV Type 1 Reverse Transcriptase, subunit A, domain 1"/>
    <property type="match status" value="1"/>
</dbReference>
<protein>
    <recommendedName>
        <fullName evidence="3">Reverse transcriptase domain-containing protein</fullName>
    </recommendedName>
</protein>
<dbReference type="EMBL" id="LBMM01004520">
    <property type="protein sequence ID" value="KMQ92330.1"/>
    <property type="molecule type" value="Genomic_DNA"/>
</dbReference>
<dbReference type="InterPro" id="IPR021109">
    <property type="entry name" value="Peptidase_aspartic_dom_sf"/>
</dbReference>
<evidence type="ECO:0000313" key="2">
    <source>
        <dbReference type="Proteomes" id="UP000036403"/>
    </source>
</evidence>
<evidence type="ECO:0008006" key="3">
    <source>
        <dbReference type="Google" id="ProtNLM"/>
    </source>
</evidence>
<evidence type="ECO:0000313" key="1">
    <source>
        <dbReference type="EMBL" id="KMQ92330.1"/>
    </source>
</evidence>
<reference evidence="1 2" key="1">
    <citation type="submission" date="2015-04" db="EMBL/GenBank/DDBJ databases">
        <title>Lasius niger genome sequencing.</title>
        <authorList>
            <person name="Konorov E.A."/>
            <person name="Nikitin M.A."/>
            <person name="Kirill M.V."/>
            <person name="Chang P."/>
        </authorList>
    </citation>
    <scope>NUCLEOTIDE SEQUENCE [LARGE SCALE GENOMIC DNA]</scope>
    <source>
        <tissue evidence="1">Whole</tissue>
    </source>
</reference>
<dbReference type="SUPFAM" id="SSF56672">
    <property type="entry name" value="DNA/RNA polymerases"/>
    <property type="match status" value="1"/>
</dbReference>
<organism evidence="1 2">
    <name type="scientific">Lasius niger</name>
    <name type="common">Black garden ant</name>
    <dbReference type="NCBI Taxonomy" id="67767"/>
    <lineage>
        <taxon>Eukaryota</taxon>
        <taxon>Metazoa</taxon>
        <taxon>Ecdysozoa</taxon>
        <taxon>Arthropoda</taxon>
        <taxon>Hexapoda</taxon>
        <taxon>Insecta</taxon>
        <taxon>Pterygota</taxon>
        <taxon>Neoptera</taxon>
        <taxon>Endopterygota</taxon>
        <taxon>Hymenoptera</taxon>
        <taxon>Apocrita</taxon>
        <taxon>Aculeata</taxon>
        <taxon>Formicoidea</taxon>
        <taxon>Formicidae</taxon>
        <taxon>Formicinae</taxon>
        <taxon>Lasius</taxon>
        <taxon>Lasius</taxon>
    </lineage>
</organism>
<proteinExistence type="predicted"/>
<comment type="caution">
    <text evidence="1">The sequence shown here is derived from an EMBL/GenBank/DDBJ whole genome shotgun (WGS) entry which is preliminary data.</text>
</comment>